<evidence type="ECO:0000256" key="9">
    <source>
        <dbReference type="RuleBase" id="RU003823"/>
    </source>
</evidence>
<evidence type="ECO:0000313" key="12">
    <source>
        <dbReference type="Proteomes" id="UP000662904"/>
    </source>
</evidence>
<dbReference type="GO" id="GO:0042254">
    <property type="term" value="P:ribosome biogenesis"/>
    <property type="evidence" value="ECO:0007669"/>
    <property type="project" value="UniProtKB-ARBA"/>
</dbReference>
<dbReference type="GO" id="GO:0003735">
    <property type="term" value="F:structural constituent of ribosome"/>
    <property type="evidence" value="ECO:0007669"/>
    <property type="project" value="UniProtKB-UniRule"/>
</dbReference>
<feature type="domain" description="S5 DRBM" evidence="10">
    <location>
        <begin position="17"/>
        <end position="80"/>
    </location>
</feature>
<dbReference type="InterPro" id="IPR013810">
    <property type="entry name" value="Ribosomal_uS5_N"/>
</dbReference>
<dbReference type="PROSITE" id="PS50881">
    <property type="entry name" value="S5_DSRBD"/>
    <property type="match status" value="1"/>
</dbReference>
<evidence type="ECO:0000256" key="5">
    <source>
        <dbReference type="ARBA" id="ARBA00023274"/>
    </source>
</evidence>
<evidence type="ECO:0000256" key="7">
    <source>
        <dbReference type="ARBA" id="ARBA00062000"/>
    </source>
</evidence>
<dbReference type="GO" id="GO:0006412">
    <property type="term" value="P:translation"/>
    <property type="evidence" value="ECO:0007669"/>
    <property type="project" value="UniProtKB-UniRule"/>
</dbReference>
<dbReference type="HAMAP" id="MF_01307_B">
    <property type="entry name" value="Ribosomal_uS5_B"/>
    <property type="match status" value="1"/>
</dbReference>
<proteinExistence type="inferred from homology"/>
<dbReference type="InterPro" id="IPR018192">
    <property type="entry name" value="Ribosomal_uS5_N_CS"/>
</dbReference>
<reference evidence="11" key="1">
    <citation type="submission" date="2020-07" db="EMBL/GenBank/DDBJ databases">
        <title>Koleobacter methoxysyntrophicus gen. nov., sp. nov., a novel anaerobic bacterium isolated from deep subsurface oil field and proposal of Koleobacterales ord. nov. in the phylum Firmicutes.</title>
        <authorList>
            <person name="Sakamoto S."/>
            <person name="Tamaki H."/>
        </authorList>
    </citation>
    <scope>NUCLEOTIDE SEQUENCE</scope>
    <source>
        <strain evidence="11">NRmbB1</strain>
    </source>
</reference>
<dbReference type="InterPro" id="IPR000851">
    <property type="entry name" value="Ribosomal_uS5"/>
</dbReference>
<protein>
    <recommendedName>
        <fullName evidence="6 8">Small ribosomal subunit protein uS5</fullName>
    </recommendedName>
</protein>
<dbReference type="PANTHER" id="PTHR48277:SF1">
    <property type="entry name" value="MITOCHONDRIAL RIBOSOMAL PROTEIN S5"/>
    <property type="match status" value="1"/>
</dbReference>
<dbReference type="AlphaFoldDB" id="A0A8A0RMG0"/>
<keyword evidence="4 8" id="KW-0689">Ribosomal protein</keyword>
<comment type="function">
    <text evidence="8">With S4 and S12 plays an important role in translational accuracy.</text>
</comment>
<keyword evidence="5 8" id="KW-0687">Ribonucleoprotein</keyword>
<dbReference type="SUPFAM" id="SSF54211">
    <property type="entry name" value="Ribosomal protein S5 domain 2-like"/>
    <property type="match status" value="1"/>
</dbReference>
<evidence type="ECO:0000256" key="3">
    <source>
        <dbReference type="ARBA" id="ARBA00022884"/>
    </source>
</evidence>
<dbReference type="EMBL" id="CP059066">
    <property type="protein sequence ID" value="QSQ08984.1"/>
    <property type="molecule type" value="Genomic_DNA"/>
</dbReference>
<accession>A0A8A0RMG0</accession>
<evidence type="ECO:0000256" key="1">
    <source>
        <dbReference type="ARBA" id="ARBA00008945"/>
    </source>
</evidence>
<comment type="domain">
    <text evidence="8">The N-terminal domain interacts with the head of the 30S subunit; the C-terminal domain interacts with the body and contacts protein S4. The interaction surface between S4 and S5 is involved in control of translational fidelity.</text>
</comment>
<dbReference type="InterPro" id="IPR020568">
    <property type="entry name" value="Ribosomal_Su5_D2-typ_SF"/>
</dbReference>
<sequence>MENRGNREKIDVNTLDLQEKVVSINRVAKVVKGGRNFRFSALVVVGNGNGYVGAGMGKAVEIPEAIRKGIEDAKKNIISVPLVGTTIPHEIIGEYGGGKVLLKPASEGTGVIAGGAVRAVLELAGIRDILTKSLGSSNPKNMVNATMEGLKGLKRAEHVAKLRGKSVEELLG</sequence>
<comment type="similarity">
    <text evidence="1 8 9">Belongs to the universal ribosomal protein uS5 family.</text>
</comment>
<dbReference type="InterPro" id="IPR014721">
    <property type="entry name" value="Ribsml_uS5_D2-typ_fold_subgr"/>
</dbReference>
<evidence type="ECO:0000256" key="8">
    <source>
        <dbReference type="HAMAP-Rule" id="MF_01307"/>
    </source>
</evidence>
<dbReference type="Gene3D" id="3.30.230.10">
    <property type="match status" value="1"/>
</dbReference>
<dbReference type="SUPFAM" id="SSF54768">
    <property type="entry name" value="dsRNA-binding domain-like"/>
    <property type="match status" value="1"/>
</dbReference>
<dbReference type="GO" id="GO:0015935">
    <property type="term" value="C:small ribosomal subunit"/>
    <property type="evidence" value="ECO:0007669"/>
    <property type="project" value="InterPro"/>
</dbReference>
<comment type="subunit">
    <text evidence="7 8">Part of the 30S ribosomal subunit. Contacts proteins S4 and S8.</text>
</comment>
<dbReference type="FunFam" id="3.30.230.10:FF:000002">
    <property type="entry name" value="30S ribosomal protein S5"/>
    <property type="match status" value="1"/>
</dbReference>
<keyword evidence="12" id="KW-1185">Reference proteome</keyword>
<dbReference type="KEGG" id="kme:H0A61_01341"/>
<dbReference type="Pfam" id="PF00333">
    <property type="entry name" value="Ribosomal_S5"/>
    <property type="match status" value="1"/>
</dbReference>
<keyword evidence="2 8" id="KW-0699">rRNA-binding</keyword>
<dbReference type="PANTHER" id="PTHR48277">
    <property type="entry name" value="MITOCHONDRIAL RIBOSOMAL PROTEIN S5"/>
    <property type="match status" value="1"/>
</dbReference>
<dbReference type="InterPro" id="IPR005324">
    <property type="entry name" value="Ribosomal_uS5_C"/>
</dbReference>
<comment type="function">
    <text evidence="8">Located at the back of the 30S subunit body where it stabilizes the conformation of the head with respect to the body.</text>
</comment>
<organism evidence="11 12">
    <name type="scientific">Koleobacter methoxysyntrophicus</name>
    <dbReference type="NCBI Taxonomy" id="2751313"/>
    <lineage>
        <taxon>Bacteria</taxon>
        <taxon>Bacillati</taxon>
        <taxon>Bacillota</taxon>
        <taxon>Clostridia</taxon>
        <taxon>Koleobacterales</taxon>
        <taxon>Koleobacteraceae</taxon>
        <taxon>Koleobacter</taxon>
    </lineage>
</organism>
<name>A0A8A0RMG0_9FIRM</name>
<dbReference type="Proteomes" id="UP000662904">
    <property type="component" value="Chromosome"/>
</dbReference>
<dbReference type="RefSeq" id="WP_206709179.1">
    <property type="nucleotide sequence ID" value="NZ_CP059066.1"/>
</dbReference>
<dbReference type="NCBIfam" id="TIGR01021">
    <property type="entry name" value="rpsE_bact"/>
    <property type="match status" value="1"/>
</dbReference>
<evidence type="ECO:0000256" key="4">
    <source>
        <dbReference type="ARBA" id="ARBA00022980"/>
    </source>
</evidence>
<evidence type="ECO:0000256" key="6">
    <source>
        <dbReference type="ARBA" id="ARBA00035255"/>
    </source>
</evidence>
<dbReference type="PROSITE" id="PS00585">
    <property type="entry name" value="RIBOSOMAL_S5"/>
    <property type="match status" value="1"/>
</dbReference>
<evidence type="ECO:0000259" key="10">
    <source>
        <dbReference type="PROSITE" id="PS50881"/>
    </source>
</evidence>
<evidence type="ECO:0000256" key="2">
    <source>
        <dbReference type="ARBA" id="ARBA00022730"/>
    </source>
</evidence>
<gene>
    <name evidence="8 11" type="primary">rpsE</name>
    <name evidence="11" type="ORF">H0A61_01341</name>
</gene>
<dbReference type="GO" id="GO:0005737">
    <property type="term" value="C:cytoplasm"/>
    <property type="evidence" value="ECO:0007669"/>
    <property type="project" value="UniProtKB-ARBA"/>
</dbReference>
<dbReference type="InterPro" id="IPR005712">
    <property type="entry name" value="Ribosomal_uS5_bac-type"/>
</dbReference>
<dbReference type="FunFam" id="3.30.160.20:FF:000001">
    <property type="entry name" value="30S ribosomal protein S5"/>
    <property type="match status" value="1"/>
</dbReference>
<dbReference type="Pfam" id="PF03719">
    <property type="entry name" value="Ribosomal_S5_C"/>
    <property type="match status" value="1"/>
</dbReference>
<dbReference type="GO" id="GO:0019843">
    <property type="term" value="F:rRNA binding"/>
    <property type="evidence" value="ECO:0007669"/>
    <property type="project" value="UniProtKB-UniRule"/>
</dbReference>
<keyword evidence="3 8" id="KW-0694">RNA-binding</keyword>
<evidence type="ECO:0000313" key="11">
    <source>
        <dbReference type="EMBL" id="QSQ08984.1"/>
    </source>
</evidence>
<dbReference type="Gene3D" id="3.30.160.20">
    <property type="match status" value="1"/>
</dbReference>